<gene>
    <name evidence="6" type="ORF">SAMN05443665_100512</name>
</gene>
<feature type="compositionally biased region" description="Low complexity" evidence="4">
    <location>
        <begin position="274"/>
        <end position="287"/>
    </location>
</feature>
<feature type="domain" description="ABC transporter" evidence="5">
    <location>
        <begin position="22"/>
        <end position="253"/>
    </location>
</feature>
<dbReference type="InterPro" id="IPR017871">
    <property type="entry name" value="ABC_transporter-like_CS"/>
</dbReference>
<organism evidence="6 7">
    <name type="scientific">Actinomadura meyerae</name>
    <dbReference type="NCBI Taxonomy" id="240840"/>
    <lineage>
        <taxon>Bacteria</taxon>
        <taxon>Bacillati</taxon>
        <taxon>Actinomycetota</taxon>
        <taxon>Actinomycetes</taxon>
        <taxon>Streptosporangiales</taxon>
        <taxon>Thermomonosporaceae</taxon>
        <taxon>Actinomadura</taxon>
    </lineage>
</organism>
<sequence>MAPARADLRRRAGGEDGTARPLRAAGLAKEFPSRDGTIVALDGVDLTIAPGEFVSVLGPSGCGKSTMLTIMAGLDAPTGGEVTIGDRPVTGPLLEAGVMFQRDLLLDWRTCEDNVLLQFQMRGLATAPHREHARELLEMVGMSRFARRFPRELSGGMRQRVALCRALVHRPPLLFMDEPFGALDALTRENLNTELGGLAARAGTSVLFVTHGIDEAAFLADRVVVMSPRPGRIVGEVRIDLPRPRPAEVRETPEFVACTGRLRRMLTHGRPEAEPAGAGAGEAVPDA</sequence>
<evidence type="ECO:0000313" key="7">
    <source>
        <dbReference type="Proteomes" id="UP000198318"/>
    </source>
</evidence>
<evidence type="ECO:0000256" key="1">
    <source>
        <dbReference type="ARBA" id="ARBA00022448"/>
    </source>
</evidence>
<evidence type="ECO:0000256" key="4">
    <source>
        <dbReference type="SAM" id="MobiDB-lite"/>
    </source>
</evidence>
<keyword evidence="7" id="KW-1185">Reference proteome</keyword>
<dbReference type="EMBL" id="FZOR01000005">
    <property type="protein sequence ID" value="SNS48428.1"/>
    <property type="molecule type" value="Genomic_DNA"/>
</dbReference>
<dbReference type="CDD" id="cd03293">
    <property type="entry name" value="ABC_NrtD_SsuB_transporters"/>
    <property type="match status" value="1"/>
</dbReference>
<dbReference type="PROSITE" id="PS50893">
    <property type="entry name" value="ABC_TRANSPORTER_2"/>
    <property type="match status" value="1"/>
</dbReference>
<dbReference type="RefSeq" id="WP_245868269.1">
    <property type="nucleotide sequence ID" value="NZ_FZOR01000005.1"/>
</dbReference>
<dbReference type="SMART" id="SM00382">
    <property type="entry name" value="AAA"/>
    <property type="match status" value="1"/>
</dbReference>
<evidence type="ECO:0000256" key="3">
    <source>
        <dbReference type="ARBA" id="ARBA00022840"/>
    </source>
</evidence>
<dbReference type="InterPro" id="IPR050166">
    <property type="entry name" value="ABC_transporter_ATP-bind"/>
</dbReference>
<dbReference type="GO" id="GO:0005524">
    <property type="term" value="F:ATP binding"/>
    <property type="evidence" value="ECO:0007669"/>
    <property type="project" value="UniProtKB-KW"/>
</dbReference>
<dbReference type="Proteomes" id="UP000198318">
    <property type="component" value="Unassembled WGS sequence"/>
</dbReference>
<dbReference type="PANTHER" id="PTHR42788:SF13">
    <property type="entry name" value="ALIPHATIC SULFONATES IMPORT ATP-BINDING PROTEIN SSUB"/>
    <property type="match status" value="1"/>
</dbReference>
<reference evidence="6 7" key="1">
    <citation type="submission" date="2017-06" db="EMBL/GenBank/DDBJ databases">
        <authorList>
            <person name="Kim H.J."/>
            <person name="Triplett B.A."/>
        </authorList>
    </citation>
    <scope>NUCLEOTIDE SEQUENCE [LARGE SCALE GENOMIC DNA]</scope>
    <source>
        <strain evidence="6 7">DSM 44715</strain>
    </source>
</reference>
<keyword evidence="1" id="KW-0813">Transport</keyword>
<dbReference type="GO" id="GO:0016887">
    <property type="term" value="F:ATP hydrolysis activity"/>
    <property type="evidence" value="ECO:0007669"/>
    <property type="project" value="InterPro"/>
</dbReference>
<feature type="region of interest" description="Disordered" evidence="4">
    <location>
        <begin position="268"/>
        <end position="287"/>
    </location>
</feature>
<dbReference type="SUPFAM" id="SSF52540">
    <property type="entry name" value="P-loop containing nucleoside triphosphate hydrolases"/>
    <property type="match status" value="1"/>
</dbReference>
<evidence type="ECO:0000256" key="2">
    <source>
        <dbReference type="ARBA" id="ARBA00022741"/>
    </source>
</evidence>
<dbReference type="InterPro" id="IPR003593">
    <property type="entry name" value="AAA+_ATPase"/>
</dbReference>
<accession>A0A239EVW9</accession>
<evidence type="ECO:0000313" key="6">
    <source>
        <dbReference type="EMBL" id="SNS48428.1"/>
    </source>
</evidence>
<evidence type="ECO:0000259" key="5">
    <source>
        <dbReference type="PROSITE" id="PS50893"/>
    </source>
</evidence>
<protein>
    <submittedName>
        <fullName evidence="6">NitT/TauT family transport system ATP-binding protein</fullName>
    </submittedName>
</protein>
<name>A0A239EVW9_9ACTN</name>
<keyword evidence="3 6" id="KW-0067">ATP-binding</keyword>
<keyword evidence="2" id="KW-0547">Nucleotide-binding</keyword>
<dbReference type="Pfam" id="PF00005">
    <property type="entry name" value="ABC_tran"/>
    <property type="match status" value="1"/>
</dbReference>
<dbReference type="InterPro" id="IPR027417">
    <property type="entry name" value="P-loop_NTPase"/>
</dbReference>
<proteinExistence type="predicted"/>
<dbReference type="PROSITE" id="PS00211">
    <property type="entry name" value="ABC_TRANSPORTER_1"/>
    <property type="match status" value="1"/>
</dbReference>
<dbReference type="AlphaFoldDB" id="A0A239EVW9"/>
<dbReference type="PANTHER" id="PTHR42788">
    <property type="entry name" value="TAURINE IMPORT ATP-BINDING PROTEIN-RELATED"/>
    <property type="match status" value="1"/>
</dbReference>
<dbReference type="Gene3D" id="3.40.50.300">
    <property type="entry name" value="P-loop containing nucleotide triphosphate hydrolases"/>
    <property type="match status" value="1"/>
</dbReference>
<dbReference type="InterPro" id="IPR003439">
    <property type="entry name" value="ABC_transporter-like_ATP-bd"/>
</dbReference>